<accession>A0A3N4HAR0</accession>
<keyword evidence="4" id="KW-1185">Reference proteome</keyword>
<sequence>MSRPNSQPPEIKLEPDEGLQLENNEPADKTRQKDNGPSTGPPQEDGELADGPQQDGNDHTDGCRRGDSEPAVEVPQVQIDNQPAAEPAQEGVPNIECLYCQYDLIGRSLPSDHTPRFKTEEAYKTHYLTSHKKYALLTFFGITFIVKREPFKGEVPEERNRPVVFYCPFTDASNRIRGLTPPGQPKMTQKFEGITIKKDVQVPSSEYVEFILCRQAFRDAAGLQRHVEEEHIQKENAPKLLIAPQLKVFFGPSCPAGTHDSKATDTIAQTAPELAEEPTRSRKRKRMDEQLLEKDDELSQARTRVERLDRTALENIVTEMETMISGEWDVEKAEEAEARIEQLTAYRERSLRVIKEVLSSTGAESVQEWEQQWEQQWKVERNQAMEGLMDLTLKEIDLAQETLISGDWYDARHPTDVEARIKGIREFFKSANDGNHQPATEASDIPPQPATRFPCEYCRHNLLVKSKPVQDCPDFASKDALSFHIKEFHDDLALLTIFGNTFLISREIHSFGKDGFRCPFDNCDQVEYFAHSIQGHVRRKHQNPPNEPAILSSTAGRPAYYTTFLYSSNQGQSISSEIHASSDATTQTDPATAGLKTQQAKDGGILHQEDTPVRKGNTIESLKEATKQKITSEIIEMFRGDWDVEKAKEVEKRVEEIKAFHESCLKTLMDLEEKDTASDQQVFVRF</sequence>
<dbReference type="Proteomes" id="UP000275078">
    <property type="component" value="Unassembled WGS sequence"/>
</dbReference>
<evidence type="ECO:0000256" key="2">
    <source>
        <dbReference type="SAM" id="MobiDB-lite"/>
    </source>
</evidence>
<dbReference type="AlphaFoldDB" id="A0A3N4HAR0"/>
<feature type="coiled-coil region" evidence="1">
    <location>
        <begin position="284"/>
        <end position="311"/>
    </location>
</feature>
<feature type="compositionally biased region" description="Basic and acidic residues" evidence="2">
    <location>
        <begin position="56"/>
        <end position="68"/>
    </location>
</feature>
<evidence type="ECO:0000256" key="1">
    <source>
        <dbReference type="SAM" id="Coils"/>
    </source>
</evidence>
<dbReference type="EMBL" id="ML119913">
    <property type="protein sequence ID" value="RPA71609.1"/>
    <property type="molecule type" value="Genomic_DNA"/>
</dbReference>
<keyword evidence="1" id="KW-0175">Coiled coil</keyword>
<proteinExistence type="predicted"/>
<feature type="region of interest" description="Disordered" evidence="2">
    <location>
        <begin position="1"/>
        <end position="72"/>
    </location>
</feature>
<gene>
    <name evidence="3" type="ORF">BJ508DRAFT_367686</name>
</gene>
<protein>
    <submittedName>
        <fullName evidence="3">Uncharacterized protein</fullName>
    </submittedName>
</protein>
<reference evidence="3 4" key="1">
    <citation type="journal article" date="2018" name="Nat. Ecol. Evol.">
        <title>Pezizomycetes genomes reveal the molecular basis of ectomycorrhizal truffle lifestyle.</title>
        <authorList>
            <person name="Murat C."/>
            <person name="Payen T."/>
            <person name="Noel B."/>
            <person name="Kuo A."/>
            <person name="Morin E."/>
            <person name="Chen J."/>
            <person name="Kohler A."/>
            <person name="Krizsan K."/>
            <person name="Balestrini R."/>
            <person name="Da Silva C."/>
            <person name="Montanini B."/>
            <person name="Hainaut M."/>
            <person name="Levati E."/>
            <person name="Barry K.W."/>
            <person name="Belfiori B."/>
            <person name="Cichocki N."/>
            <person name="Clum A."/>
            <person name="Dockter R.B."/>
            <person name="Fauchery L."/>
            <person name="Guy J."/>
            <person name="Iotti M."/>
            <person name="Le Tacon F."/>
            <person name="Lindquist E.A."/>
            <person name="Lipzen A."/>
            <person name="Malagnac F."/>
            <person name="Mello A."/>
            <person name="Molinier V."/>
            <person name="Miyauchi S."/>
            <person name="Poulain J."/>
            <person name="Riccioni C."/>
            <person name="Rubini A."/>
            <person name="Sitrit Y."/>
            <person name="Splivallo R."/>
            <person name="Traeger S."/>
            <person name="Wang M."/>
            <person name="Zifcakova L."/>
            <person name="Wipf D."/>
            <person name="Zambonelli A."/>
            <person name="Paolocci F."/>
            <person name="Nowrousian M."/>
            <person name="Ottonello S."/>
            <person name="Baldrian P."/>
            <person name="Spatafora J.W."/>
            <person name="Henrissat B."/>
            <person name="Nagy L.G."/>
            <person name="Aury J.M."/>
            <person name="Wincker P."/>
            <person name="Grigoriev I.V."/>
            <person name="Bonfante P."/>
            <person name="Martin F.M."/>
        </authorList>
    </citation>
    <scope>NUCLEOTIDE SEQUENCE [LARGE SCALE GENOMIC DNA]</scope>
    <source>
        <strain evidence="3 4">RN42</strain>
    </source>
</reference>
<name>A0A3N4HAR0_ASCIM</name>
<evidence type="ECO:0000313" key="4">
    <source>
        <dbReference type="Proteomes" id="UP000275078"/>
    </source>
</evidence>
<organism evidence="3 4">
    <name type="scientific">Ascobolus immersus RN42</name>
    <dbReference type="NCBI Taxonomy" id="1160509"/>
    <lineage>
        <taxon>Eukaryota</taxon>
        <taxon>Fungi</taxon>
        <taxon>Dikarya</taxon>
        <taxon>Ascomycota</taxon>
        <taxon>Pezizomycotina</taxon>
        <taxon>Pezizomycetes</taxon>
        <taxon>Pezizales</taxon>
        <taxon>Ascobolaceae</taxon>
        <taxon>Ascobolus</taxon>
    </lineage>
</organism>
<evidence type="ECO:0000313" key="3">
    <source>
        <dbReference type="EMBL" id="RPA71609.1"/>
    </source>
</evidence>